<evidence type="ECO:0000313" key="3">
    <source>
        <dbReference type="EMBL" id="MDT9685578.1"/>
    </source>
</evidence>
<dbReference type="CDD" id="cd06503">
    <property type="entry name" value="ATP-synt_Fo_b"/>
    <property type="match status" value="1"/>
</dbReference>
<dbReference type="RefSeq" id="WP_315880622.1">
    <property type="nucleotide sequence ID" value="NZ_JAWCTQ010000044.1"/>
</dbReference>
<evidence type="ECO:0000256" key="1">
    <source>
        <dbReference type="SAM" id="MobiDB-lite"/>
    </source>
</evidence>
<keyword evidence="4" id="KW-1185">Reference proteome</keyword>
<feature type="region of interest" description="Disordered" evidence="1">
    <location>
        <begin position="691"/>
        <end position="712"/>
    </location>
</feature>
<evidence type="ECO:0000313" key="4">
    <source>
        <dbReference type="Proteomes" id="UP001250181"/>
    </source>
</evidence>
<reference evidence="3 4" key="1">
    <citation type="submission" date="2023-09" db="EMBL/GenBank/DDBJ databases">
        <title>Streptomyces sp. nov.: A antagonism against Alternaria gaisen Producing Streptochlin, Isolated from Tamarix root soil.</title>
        <authorList>
            <person name="Chen Y."/>
        </authorList>
    </citation>
    <scope>NUCLEOTIDE SEQUENCE [LARGE SCALE GENOMIC DNA]</scope>
    <source>
        <strain evidence="3 4">TRM76323</strain>
    </source>
</reference>
<feature type="region of interest" description="Disordered" evidence="1">
    <location>
        <begin position="433"/>
        <end position="464"/>
    </location>
</feature>
<organism evidence="3 4">
    <name type="scientific">Streptomyces tamarix</name>
    <dbReference type="NCBI Taxonomy" id="3078565"/>
    <lineage>
        <taxon>Bacteria</taxon>
        <taxon>Bacillati</taxon>
        <taxon>Actinomycetota</taxon>
        <taxon>Actinomycetes</taxon>
        <taxon>Kitasatosporales</taxon>
        <taxon>Streptomycetaceae</taxon>
        <taxon>Streptomyces</taxon>
    </lineage>
</organism>
<name>A0ABU3QS36_9ACTN</name>
<protein>
    <recommendedName>
        <fullName evidence="5">DUF2637 domain-containing protein</fullName>
    </recommendedName>
</protein>
<dbReference type="EMBL" id="JAWCTQ010000044">
    <property type="protein sequence ID" value="MDT9685578.1"/>
    <property type="molecule type" value="Genomic_DNA"/>
</dbReference>
<evidence type="ECO:0000256" key="2">
    <source>
        <dbReference type="SAM" id="Phobius"/>
    </source>
</evidence>
<keyword evidence="2" id="KW-0472">Membrane</keyword>
<keyword evidence="2" id="KW-0812">Transmembrane</keyword>
<gene>
    <name evidence="3" type="ORF">RND61_26455</name>
</gene>
<feature type="transmembrane region" description="Helical" evidence="2">
    <location>
        <begin position="20"/>
        <end position="43"/>
    </location>
</feature>
<sequence length="736" mass="82274">MNVLPRIHAVAESLGVPPWTVALGGVLAGVASLALLILVVRLAGRAVTRAVEKARRDDDSEARARVMAMIDDRWRTIVGICGMSVSMYGLYGFAEDTAGLPLLLRIFFIAIFDGAEIGLMLGLARSLAAQEVPRWTEGMIRSRRMAWGLVALSAAANWVHAPEGGGLWAKVALAGVPVVSVKLLEHGLDLRIAELARVEEEDGVRPGPLRLFVLLWRRIWIAAFAWLGLDTTSTTSETSRRLLAQRAARAVIVLARAQKRADRTFRFGWRKSLADRAVDRRTEDAAVALDRADAPVNVDQALAVVRRTMGHMQAGRLGRLDYADVDAVVNTVVSLPALQQKVTQKLEEQKAEVQDELRAAERAAKQERDEALAALEAEREERARLQAEREQERERFEELAGQLREQAEQLRTEAEQAKREAAEQVQLVREAVEQSAAREAEDRRAERETTEQRAEREAKRWHEQIEQLRDEAKRQLREQAERFEQQGAEQVRAERDRWNRELEQLRGEAERQLREQAEQLRTEAERAKREATERVEREAAEQLAAERAEAERKIEAKQAEAEREIEAARTEAERKIAASQEQAEQLQAQLDAKQAEPEQTAPAGTAEQPRTPKPREASKPSAPLAKGSLKQRFIQRVHELCEQGEPRLLGPAVTPRTRTDVAYQVQAELGLTSQGTARTYMQEAMERWEAAQQAAAEKKAPAKAAKDKGKGKLLDTFGRPIADLDALDPKGALARI</sequence>
<accession>A0ABU3QS36</accession>
<dbReference type="Proteomes" id="UP001250181">
    <property type="component" value="Unassembled WGS sequence"/>
</dbReference>
<feature type="compositionally biased region" description="Basic and acidic residues" evidence="1">
    <location>
        <begin position="506"/>
        <end position="576"/>
    </location>
</feature>
<feature type="compositionally biased region" description="Low complexity" evidence="1">
    <location>
        <begin position="577"/>
        <end position="592"/>
    </location>
</feature>
<feature type="region of interest" description="Disordered" evidence="1">
    <location>
        <begin position="506"/>
        <end position="629"/>
    </location>
</feature>
<comment type="caution">
    <text evidence="3">The sequence shown here is derived from an EMBL/GenBank/DDBJ whole genome shotgun (WGS) entry which is preliminary data.</text>
</comment>
<feature type="transmembrane region" description="Helical" evidence="2">
    <location>
        <begin position="106"/>
        <end position="124"/>
    </location>
</feature>
<proteinExistence type="predicted"/>
<evidence type="ECO:0008006" key="5">
    <source>
        <dbReference type="Google" id="ProtNLM"/>
    </source>
</evidence>
<feature type="compositionally biased region" description="Basic and acidic residues" evidence="1">
    <location>
        <begin position="696"/>
        <end position="712"/>
    </location>
</feature>
<feature type="transmembrane region" description="Helical" evidence="2">
    <location>
        <begin position="145"/>
        <end position="161"/>
    </location>
</feature>
<keyword evidence="2" id="KW-1133">Transmembrane helix</keyword>
<feature type="transmembrane region" description="Helical" evidence="2">
    <location>
        <begin position="74"/>
        <end position="94"/>
    </location>
</feature>